<reference evidence="3" key="1">
    <citation type="submission" date="2016-06" db="EMBL/GenBank/DDBJ databases">
        <title>Pandoraea oxalativorans DSM 23570 Genome Sequencing.</title>
        <authorList>
            <person name="Ee R."/>
            <person name="Lim Y.-L."/>
            <person name="Yong D."/>
            <person name="Yin W.-F."/>
            <person name="Chan K.-G."/>
        </authorList>
    </citation>
    <scope>NUCLEOTIDE SEQUENCE</scope>
    <source>
        <strain evidence="3">DSM 23570</strain>
    </source>
</reference>
<dbReference type="RefSeq" id="WP_046291955.1">
    <property type="nucleotide sequence ID" value="NZ_CP011253.3"/>
</dbReference>
<accession>A0A0E3U7D6</accession>
<name>A0A0E3U7D6_9BURK</name>
<dbReference type="Pfam" id="PF00364">
    <property type="entry name" value="Biotin_lipoyl"/>
    <property type="match status" value="1"/>
</dbReference>
<protein>
    <submittedName>
        <fullName evidence="3">Acetyl-CoA carboxylase biotin carboxyl carrier protein subunit</fullName>
    </submittedName>
</protein>
<dbReference type="Proteomes" id="UP000035050">
    <property type="component" value="Chromosome"/>
</dbReference>
<dbReference type="PROSITE" id="PS50968">
    <property type="entry name" value="BIOTINYL_LIPOYL"/>
    <property type="match status" value="1"/>
</dbReference>
<proteinExistence type="predicted"/>
<evidence type="ECO:0000313" key="4">
    <source>
        <dbReference type="Proteomes" id="UP000035050"/>
    </source>
</evidence>
<keyword evidence="4" id="KW-1185">Reference proteome</keyword>
<sequence length="73" mass="7730">MSHQAIRSEITGTVCHVLVAEGDTVSEDQALLMVESMKMEIPVIAPRAGRVTKVHFNVGDPIGEGDVAVSLDA</sequence>
<dbReference type="EMBL" id="CP011253">
    <property type="protein sequence ID" value="AKC70774.1"/>
    <property type="molecule type" value="Genomic_DNA"/>
</dbReference>
<dbReference type="InterPro" id="IPR011053">
    <property type="entry name" value="Single_hybrid_motif"/>
</dbReference>
<dbReference type="PATRIC" id="fig|573737.6.peg.4285"/>
<dbReference type="PANTHER" id="PTHR45266:SF3">
    <property type="entry name" value="OXALOACETATE DECARBOXYLASE ALPHA CHAIN"/>
    <property type="match status" value="1"/>
</dbReference>
<feature type="domain" description="Lipoyl-binding" evidence="2">
    <location>
        <begin position="1"/>
        <end position="72"/>
    </location>
</feature>
<dbReference type="OrthoDB" id="9760256at2"/>
<dbReference type="PANTHER" id="PTHR45266">
    <property type="entry name" value="OXALOACETATE DECARBOXYLASE ALPHA CHAIN"/>
    <property type="match status" value="1"/>
</dbReference>
<dbReference type="AlphaFoldDB" id="A0A0E3U7D6"/>
<dbReference type="CDD" id="cd06850">
    <property type="entry name" value="biotinyl_domain"/>
    <property type="match status" value="1"/>
</dbReference>
<gene>
    <name evidence="3" type="ORF">MB84_16735</name>
</gene>
<dbReference type="SUPFAM" id="SSF51230">
    <property type="entry name" value="Single hybrid motif"/>
    <property type="match status" value="1"/>
</dbReference>
<dbReference type="Gene3D" id="2.40.50.100">
    <property type="match status" value="1"/>
</dbReference>
<dbReference type="KEGG" id="pox:MB84_16735"/>
<organism evidence="3 4">
    <name type="scientific">Pandoraea oxalativorans</name>
    <dbReference type="NCBI Taxonomy" id="573737"/>
    <lineage>
        <taxon>Bacteria</taxon>
        <taxon>Pseudomonadati</taxon>
        <taxon>Pseudomonadota</taxon>
        <taxon>Betaproteobacteria</taxon>
        <taxon>Burkholderiales</taxon>
        <taxon>Burkholderiaceae</taxon>
        <taxon>Pandoraea</taxon>
    </lineage>
</organism>
<dbReference type="HOGENOM" id="CLU_016733_9_1_4"/>
<keyword evidence="1" id="KW-0092">Biotin</keyword>
<dbReference type="InterPro" id="IPR050709">
    <property type="entry name" value="Biotin_Carboxyl_Carrier/Decarb"/>
</dbReference>
<evidence type="ECO:0000313" key="3">
    <source>
        <dbReference type="EMBL" id="AKC70774.1"/>
    </source>
</evidence>
<evidence type="ECO:0000259" key="2">
    <source>
        <dbReference type="PROSITE" id="PS50968"/>
    </source>
</evidence>
<evidence type="ECO:0000256" key="1">
    <source>
        <dbReference type="ARBA" id="ARBA00023267"/>
    </source>
</evidence>
<dbReference type="InterPro" id="IPR000089">
    <property type="entry name" value="Biotin_lipoyl"/>
</dbReference>